<dbReference type="SUPFAM" id="SSF51197">
    <property type="entry name" value="Clavaminate synthase-like"/>
    <property type="match status" value="1"/>
</dbReference>
<evidence type="ECO:0000313" key="2">
    <source>
        <dbReference type="EMBL" id="ERT08295.1"/>
    </source>
</evidence>
<dbReference type="InterPro" id="IPR003347">
    <property type="entry name" value="JmjC_dom"/>
</dbReference>
<dbReference type="PANTHER" id="PTHR12461">
    <property type="entry name" value="HYPOXIA-INDUCIBLE FACTOR 1 ALPHA INHIBITOR-RELATED"/>
    <property type="match status" value="1"/>
</dbReference>
<evidence type="ECO:0000313" key="3">
    <source>
        <dbReference type="Proteomes" id="UP000017127"/>
    </source>
</evidence>
<dbReference type="Proteomes" id="UP000017127">
    <property type="component" value="Unassembled WGS sequence"/>
</dbReference>
<dbReference type="PATRIC" id="fig|1348334.3.peg.1641"/>
<gene>
    <name evidence="2" type="ORF">M595_1683</name>
</gene>
<dbReference type="InterPro" id="IPR041667">
    <property type="entry name" value="Cupin_8"/>
</dbReference>
<dbReference type="PANTHER" id="PTHR12461:SF105">
    <property type="entry name" value="HYPOXIA-INDUCIBLE FACTOR 1-ALPHA INHIBITOR"/>
    <property type="match status" value="1"/>
</dbReference>
<dbReference type="RefSeq" id="WP_023065542.1">
    <property type="nucleotide sequence ID" value="NZ_AUZM01000012.1"/>
</dbReference>
<feature type="domain" description="JmjC" evidence="1">
    <location>
        <begin position="229"/>
        <end position="374"/>
    </location>
</feature>
<dbReference type="OrthoDB" id="118524at2"/>
<proteinExistence type="predicted"/>
<organism evidence="2 3">
    <name type="scientific">Lyngbya aestuarii BL J</name>
    <dbReference type="NCBI Taxonomy" id="1348334"/>
    <lineage>
        <taxon>Bacteria</taxon>
        <taxon>Bacillati</taxon>
        <taxon>Cyanobacteriota</taxon>
        <taxon>Cyanophyceae</taxon>
        <taxon>Oscillatoriophycideae</taxon>
        <taxon>Oscillatoriales</taxon>
        <taxon>Microcoleaceae</taxon>
        <taxon>Lyngbya</taxon>
    </lineage>
</organism>
<dbReference type="Gene3D" id="2.60.120.650">
    <property type="entry name" value="Cupin"/>
    <property type="match status" value="1"/>
</dbReference>
<keyword evidence="3" id="KW-1185">Reference proteome</keyword>
<sequence length="374" mass="43729">MTDSKPLRITLPPLQITLEDEQQVSLQWLAQQLNLPAEPQPQVSDSWKTWVVINKLLNQPDEVLVQRMVEHGIDVKLALEEVAQAPNHPYYQAGDQFVQQLRKLESILQIQQQLSMLSSQAETVERRVSLYRDEFLDEFYSQNKPVVFTGIMNNWKALNLWNPQYLKQHYGTATVEVQANRNSDPEYELNVQKHRQKVLLKDYIDWIVEKGESNDCYMVANNQNLDREDLKGLMNDLEVFPEYLNPEDTSRRVFFWFGSAGTITPLHHDPVNLMLAQVLGRKRVLLIPPRQTPFLYNHVGVFSQVDPENPDFNKYPLYRNIKPIELILKPGEVIFIPVGWWHHVRALDVSISVSFTNFVFPNYYNWQNPNFGRT</sequence>
<reference evidence="2 3" key="1">
    <citation type="journal article" date="2013" name="Front. Microbiol.">
        <title>Comparative genomic analyses of the cyanobacterium, Lyngbya aestuarii BL J, a powerful hydrogen producer.</title>
        <authorList>
            <person name="Kothari A."/>
            <person name="Vaughn M."/>
            <person name="Garcia-Pichel F."/>
        </authorList>
    </citation>
    <scope>NUCLEOTIDE SEQUENCE [LARGE SCALE GENOMIC DNA]</scope>
    <source>
        <strain evidence="2 3">BL J</strain>
    </source>
</reference>
<dbReference type="PROSITE" id="PS51184">
    <property type="entry name" value="JMJC"/>
    <property type="match status" value="1"/>
</dbReference>
<comment type="caution">
    <text evidence="2">The sequence shown here is derived from an EMBL/GenBank/DDBJ whole genome shotgun (WGS) entry which is preliminary data.</text>
</comment>
<dbReference type="AlphaFoldDB" id="U7QMF2"/>
<dbReference type="Pfam" id="PF13621">
    <property type="entry name" value="Cupin_8"/>
    <property type="match status" value="1"/>
</dbReference>
<protein>
    <submittedName>
        <fullName evidence="2">Cupin-like domain protein</fullName>
    </submittedName>
</protein>
<accession>U7QMF2</accession>
<name>U7QMF2_9CYAN</name>
<dbReference type="EMBL" id="AUZM01000012">
    <property type="protein sequence ID" value="ERT08295.1"/>
    <property type="molecule type" value="Genomic_DNA"/>
</dbReference>
<dbReference type="SMART" id="SM00558">
    <property type="entry name" value="JmjC"/>
    <property type="match status" value="1"/>
</dbReference>
<evidence type="ECO:0000259" key="1">
    <source>
        <dbReference type="PROSITE" id="PS51184"/>
    </source>
</evidence>